<feature type="domain" description="BHLH" evidence="3">
    <location>
        <begin position="118"/>
        <end position="189"/>
    </location>
</feature>
<feature type="region of interest" description="Disordered" evidence="2">
    <location>
        <begin position="80"/>
        <end position="111"/>
    </location>
</feature>
<reference evidence="4 5" key="1">
    <citation type="submission" date="2013-03" db="EMBL/GenBank/DDBJ databases">
        <title>The Genome Sequence of Phialophora europaea CBS 101466.</title>
        <authorList>
            <consortium name="The Broad Institute Genomics Platform"/>
            <person name="Cuomo C."/>
            <person name="de Hoog S."/>
            <person name="Gorbushina A."/>
            <person name="Walker B."/>
            <person name="Young S.K."/>
            <person name="Zeng Q."/>
            <person name="Gargeya S."/>
            <person name="Fitzgerald M."/>
            <person name="Haas B."/>
            <person name="Abouelleil A."/>
            <person name="Allen A.W."/>
            <person name="Alvarado L."/>
            <person name="Arachchi H.M."/>
            <person name="Berlin A.M."/>
            <person name="Chapman S.B."/>
            <person name="Gainer-Dewar J."/>
            <person name="Goldberg J."/>
            <person name="Griggs A."/>
            <person name="Gujja S."/>
            <person name="Hansen M."/>
            <person name="Howarth C."/>
            <person name="Imamovic A."/>
            <person name="Ireland A."/>
            <person name="Larimer J."/>
            <person name="McCowan C."/>
            <person name="Murphy C."/>
            <person name="Pearson M."/>
            <person name="Poon T.W."/>
            <person name="Priest M."/>
            <person name="Roberts A."/>
            <person name="Saif S."/>
            <person name="Shea T."/>
            <person name="Sisk P."/>
            <person name="Sykes S."/>
            <person name="Wortman J."/>
            <person name="Nusbaum C."/>
            <person name="Birren B."/>
        </authorList>
    </citation>
    <scope>NUCLEOTIDE SEQUENCE [LARGE SCALE GENOMIC DNA]</scope>
    <source>
        <strain evidence="4 5">CBS 101466</strain>
    </source>
</reference>
<keyword evidence="1" id="KW-0175">Coiled coil</keyword>
<name>W2S609_CYPE1</name>
<organism evidence="4 5">
    <name type="scientific">Cyphellophora europaea (strain CBS 101466)</name>
    <name type="common">Phialophora europaea</name>
    <dbReference type="NCBI Taxonomy" id="1220924"/>
    <lineage>
        <taxon>Eukaryota</taxon>
        <taxon>Fungi</taxon>
        <taxon>Dikarya</taxon>
        <taxon>Ascomycota</taxon>
        <taxon>Pezizomycotina</taxon>
        <taxon>Eurotiomycetes</taxon>
        <taxon>Chaetothyriomycetidae</taxon>
        <taxon>Chaetothyriales</taxon>
        <taxon>Cyphellophoraceae</taxon>
        <taxon>Cyphellophora</taxon>
    </lineage>
</organism>
<dbReference type="RefSeq" id="XP_008713806.1">
    <property type="nucleotide sequence ID" value="XM_008715584.1"/>
</dbReference>
<sequence length="230" mass="26466">MEAAQRLSEPWPEYIPSPEFVASMTMMEQETSWYKQSTMFVPQSSLVPYASPTHSESLVHCTSPSEYSSTSEMSVFVQIDTPRPTDPTRQSRWPGRSKEHSRERRRRSKVANDDDFERAKLAHITAERRYRDNLNLRLSQLRQTLKNVGAGTSGRFKDDSSRPAVPGRCRSLKRKEDVLVDAIHYIQGAEVEIGRLKAQLNALKLDSQELDQDFKNARDNFVAQNLRRHV</sequence>
<dbReference type="InParanoid" id="W2S609"/>
<proteinExistence type="predicted"/>
<dbReference type="SUPFAM" id="SSF47459">
    <property type="entry name" value="HLH, helix-loop-helix DNA-binding domain"/>
    <property type="match status" value="1"/>
</dbReference>
<evidence type="ECO:0000259" key="3">
    <source>
        <dbReference type="PROSITE" id="PS50888"/>
    </source>
</evidence>
<dbReference type="OrthoDB" id="2133190at2759"/>
<accession>W2S609</accession>
<feature type="coiled-coil region" evidence="1">
    <location>
        <begin position="186"/>
        <end position="220"/>
    </location>
</feature>
<evidence type="ECO:0000256" key="1">
    <source>
        <dbReference type="SAM" id="Coils"/>
    </source>
</evidence>
<gene>
    <name evidence="4" type="ORF">HMPREF1541_10915</name>
</gene>
<dbReference type="InterPro" id="IPR036638">
    <property type="entry name" value="HLH_DNA-bd_sf"/>
</dbReference>
<dbReference type="InterPro" id="IPR011598">
    <property type="entry name" value="bHLH_dom"/>
</dbReference>
<evidence type="ECO:0000313" key="5">
    <source>
        <dbReference type="Proteomes" id="UP000030752"/>
    </source>
</evidence>
<dbReference type="Pfam" id="PF00010">
    <property type="entry name" value="HLH"/>
    <property type="match status" value="1"/>
</dbReference>
<protein>
    <recommendedName>
        <fullName evidence="3">BHLH domain-containing protein</fullName>
    </recommendedName>
</protein>
<dbReference type="PROSITE" id="PS50888">
    <property type="entry name" value="BHLH"/>
    <property type="match status" value="1"/>
</dbReference>
<dbReference type="GO" id="GO:0046983">
    <property type="term" value="F:protein dimerization activity"/>
    <property type="evidence" value="ECO:0007669"/>
    <property type="project" value="InterPro"/>
</dbReference>
<dbReference type="Proteomes" id="UP000030752">
    <property type="component" value="Unassembled WGS sequence"/>
</dbReference>
<dbReference type="HOGENOM" id="CLU_1204716_0_0_1"/>
<dbReference type="eggNOG" id="ENOG502T5GX">
    <property type="taxonomic scope" value="Eukaryota"/>
</dbReference>
<evidence type="ECO:0000256" key="2">
    <source>
        <dbReference type="SAM" id="MobiDB-lite"/>
    </source>
</evidence>
<dbReference type="EMBL" id="KB822716">
    <property type="protein sequence ID" value="ETN44050.1"/>
    <property type="molecule type" value="Genomic_DNA"/>
</dbReference>
<dbReference type="Gene3D" id="4.10.280.10">
    <property type="entry name" value="Helix-loop-helix DNA-binding domain"/>
    <property type="match status" value="1"/>
</dbReference>
<dbReference type="VEuPathDB" id="FungiDB:HMPREF1541_10915"/>
<dbReference type="GeneID" id="19978254"/>
<evidence type="ECO:0000313" key="4">
    <source>
        <dbReference type="EMBL" id="ETN44050.1"/>
    </source>
</evidence>
<dbReference type="AlphaFoldDB" id="W2S609"/>
<keyword evidence="5" id="KW-1185">Reference proteome</keyword>